<proteinExistence type="predicted"/>
<dbReference type="Proteomes" id="UP000031390">
    <property type="component" value="Unassembled WGS sequence"/>
</dbReference>
<dbReference type="PATRIC" id="fig|1056807.3.peg.1291"/>
<protein>
    <submittedName>
        <fullName evidence="1">Uncharacterized protein</fullName>
    </submittedName>
</protein>
<gene>
    <name evidence="1" type="ORF">MCC93_13430</name>
</gene>
<accession>A0A0C1GMI6</accession>
<comment type="caution">
    <text evidence="1">The sequence shown here is derived from an EMBL/GenBank/DDBJ whole genome shotgun (WGS) entry which is preliminary data.</text>
</comment>
<reference evidence="1 2" key="1">
    <citation type="submission" date="2014-12" db="EMBL/GenBank/DDBJ databases">
        <title>Genome sequence of Morococcus cerebrosus.</title>
        <authorList>
            <person name="Shin S.-K."/>
            <person name="Yi H."/>
        </authorList>
    </citation>
    <scope>NUCLEOTIDE SEQUENCE [LARGE SCALE GENOMIC DNA]</scope>
    <source>
        <strain evidence="1 2">CIP 81.93</strain>
    </source>
</reference>
<evidence type="ECO:0000313" key="1">
    <source>
        <dbReference type="EMBL" id="KIC07610.1"/>
    </source>
</evidence>
<sequence length="43" mass="5020">MCGQYVTGRLNIFLFMKKTIAESNEKTKKFSHLNYCADRDFAV</sequence>
<dbReference type="AlphaFoldDB" id="A0A0C1GMI6"/>
<dbReference type="EMBL" id="JUFZ01000051">
    <property type="protein sequence ID" value="KIC07610.1"/>
    <property type="molecule type" value="Genomic_DNA"/>
</dbReference>
<name>A0A0C1GMI6_9NEIS</name>
<organism evidence="1 2">
    <name type="scientific">Morococcus cerebrosus</name>
    <dbReference type="NCBI Taxonomy" id="1056807"/>
    <lineage>
        <taxon>Bacteria</taxon>
        <taxon>Pseudomonadati</taxon>
        <taxon>Pseudomonadota</taxon>
        <taxon>Betaproteobacteria</taxon>
        <taxon>Neisseriales</taxon>
        <taxon>Neisseriaceae</taxon>
        <taxon>Morococcus</taxon>
    </lineage>
</organism>
<evidence type="ECO:0000313" key="2">
    <source>
        <dbReference type="Proteomes" id="UP000031390"/>
    </source>
</evidence>